<organism evidence="1 2">
    <name type="scientific">Gemmata palustris</name>
    <dbReference type="NCBI Taxonomy" id="2822762"/>
    <lineage>
        <taxon>Bacteria</taxon>
        <taxon>Pseudomonadati</taxon>
        <taxon>Planctomycetota</taxon>
        <taxon>Planctomycetia</taxon>
        <taxon>Gemmatales</taxon>
        <taxon>Gemmataceae</taxon>
        <taxon>Gemmata</taxon>
    </lineage>
</organism>
<protein>
    <submittedName>
        <fullName evidence="1">Uncharacterized protein</fullName>
    </submittedName>
</protein>
<dbReference type="EMBL" id="JAGKQQ010000001">
    <property type="protein sequence ID" value="MBP3960375.1"/>
    <property type="molecule type" value="Genomic_DNA"/>
</dbReference>
<accession>A0ABS5C3E4</accession>
<sequence>MRDIIGNPFRPVTPDPEWLTSTVTALASQMYTSSDFSAMPILADALQDAGCDNTDVLNHCRDADATHVRGCWVVDMMLGKE</sequence>
<reference evidence="1 2" key="1">
    <citation type="submission" date="2021-04" db="EMBL/GenBank/DDBJ databases">
        <authorList>
            <person name="Ivanova A."/>
        </authorList>
    </citation>
    <scope>NUCLEOTIDE SEQUENCE [LARGE SCALE GENOMIC DNA]</scope>
    <source>
        <strain evidence="1 2">G18</strain>
    </source>
</reference>
<dbReference type="Proteomes" id="UP000676565">
    <property type="component" value="Unassembled WGS sequence"/>
</dbReference>
<comment type="caution">
    <text evidence="1">The sequence shown here is derived from an EMBL/GenBank/DDBJ whole genome shotgun (WGS) entry which is preliminary data.</text>
</comment>
<evidence type="ECO:0000313" key="1">
    <source>
        <dbReference type="EMBL" id="MBP3960375.1"/>
    </source>
</evidence>
<name>A0ABS5C3E4_9BACT</name>
<gene>
    <name evidence="1" type="ORF">J8F10_34535</name>
</gene>
<proteinExistence type="predicted"/>
<evidence type="ECO:0000313" key="2">
    <source>
        <dbReference type="Proteomes" id="UP000676565"/>
    </source>
</evidence>
<keyword evidence="2" id="KW-1185">Reference proteome</keyword>